<dbReference type="Proteomes" id="UP001054945">
    <property type="component" value="Unassembled WGS sequence"/>
</dbReference>
<dbReference type="AlphaFoldDB" id="A0AAV4NVS2"/>
<proteinExistence type="predicted"/>
<comment type="caution">
    <text evidence="1">The sequence shown here is derived from an EMBL/GenBank/DDBJ whole genome shotgun (WGS) entry which is preliminary data.</text>
</comment>
<keyword evidence="2" id="KW-1185">Reference proteome</keyword>
<name>A0AAV4NVS2_CAEEX</name>
<evidence type="ECO:0000313" key="2">
    <source>
        <dbReference type="Proteomes" id="UP001054945"/>
    </source>
</evidence>
<reference evidence="1 2" key="1">
    <citation type="submission" date="2021-06" db="EMBL/GenBank/DDBJ databases">
        <title>Caerostris extrusa draft genome.</title>
        <authorList>
            <person name="Kono N."/>
            <person name="Arakawa K."/>
        </authorList>
    </citation>
    <scope>NUCLEOTIDE SEQUENCE [LARGE SCALE GENOMIC DNA]</scope>
</reference>
<gene>
    <name evidence="1" type="ORF">CEXT_129061</name>
</gene>
<sequence length="106" mass="12318">MGRSRFLHPRASNTEEHPEAHYMLVERSSGYVKKSAVAECKKIYYVTHTKQTRIVKDYLQDSIFNDVEFQLDLYLQAFALLHALCSRVDLDHSLLSDSMALSFDEF</sequence>
<organism evidence="1 2">
    <name type="scientific">Caerostris extrusa</name>
    <name type="common">Bark spider</name>
    <name type="synonym">Caerostris bankana</name>
    <dbReference type="NCBI Taxonomy" id="172846"/>
    <lineage>
        <taxon>Eukaryota</taxon>
        <taxon>Metazoa</taxon>
        <taxon>Ecdysozoa</taxon>
        <taxon>Arthropoda</taxon>
        <taxon>Chelicerata</taxon>
        <taxon>Arachnida</taxon>
        <taxon>Araneae</taxon>
        <taxon>Araneomorphae</taxon>
        <taxon>Entelegynae</taxon>
        <taxon>Araneoidea</taxon>
        <taxon>Araneidae</taxon>
        <taxon>Caerostris</taxon>
    </lineage>
</organism>
<accession>A0AAV4NVS2</accession>
<evidence type="ECO:0000313" key="1">
    <source>
        <dbReference type="EMBL" id="GIX88395.1"/>
    </source>
</evidence>
<dbReference type="EMBL" id="BPLR01003765">
    <property type="protein sequence ID" value="GIX88395.1"/>
    <property type="molecule type" value="Genomic_DNA"/>
</dbReference>
<protein>
    <recommendedName>
        <fullName evidence="3">Protein kinase domain-containing protein</fullName>
    </recommendedName>
</protein>
<evidence type="ECO:0008006" key="3">
    <source>
        <dbReference type="Google" id="ProtNLM"/>
    </source>
</evidence>